<reference evidence="3" key="1">
    <citation type="journal article" date="2012" name="G3 (Bethesda)">
        <title>Pichia sorbitophila, an interspecies yeast hybrid reveals early steps of genome resolution following polyploidization.</title>
        <authorList>
            <person name="Leh Louis V."/>
            <person name="Despons L."/>
            <person name="Friedrich A."/>
            <person name="Martin T."/>
            <person name="Durrens P."/>
            <person name="Casaregola S."/>
            <person name="Neuveglise C."/>
            <person name="Fairhead C."/>
            <person name="Marck C."/>
            <person name="Cruz J.A."/>
            <person name="Straub M.L."/>
            <person name="Kugler V."/>
            <person name="Sacerdot C."/>
            <person name="Uzunov Z."/>
            <person name="Thierry A."/>
            <person name="Weiss S."/>
            <person name="Bleykasten C."/>
            <person name="De Montigny J."/>
            <person name="Jacques N."/>
            <person name="Jung P."/>
            <person name="Lemaire M."/>
            <person name="Mallet S."/>
            <person name="Morel G."/>
            <person name="Richard G.F."/>
            <person name="Sarkar A."/>
            <person name="Savel G."/>
            <person name="Schacherer J."/>
            <person name="Seret M.L."/>
            <person name="Talla E."/>
            <person name="Samson G."/>
            <person name="Jubin C."/>
            <person name="Poulain J."/>
            <person name="Vacherie B."/>
            <person name="Barbe V."/>
            <person name="Pelletier E."/>
            <person name="Sherman D.J."/>
            <person name="Westhof E."/>
            <person name="Weissenbach J."/>
            <person name="Baret P.V."/>
            <person name="Wincker P."/>
            <person name="Gaillardin C."/>
            <person name="Dujon B."/>
            <person name="Souciet J.L."/>
        </authorList>
    </citation>
    <scope>NUCLEOTIDE SEQUENCE [LARGE SCALE GENOMIC DNA]</scope>
    <source>
        <strain evidence="3">CBS 270.75 / DBVPG 7215 / KCTC 17166 / NRRL Y-17582</strain>
    </source>
</reference>
<dbReference type="RefSeq" id="XP_003645739.1">
    <property type="nucleotide sequence ID" value="XM_003645691.1"/>
</dbReference>
<accession>G8JS03</accession>
<dbReference type="HOGENOM" id="CLU_674749_0_0_1"/>
<dbReference type="OrthoDB" id="3995714at2759"/>
<proteinExistence type="predicted"/>
<organism evidence="2 3">
    <name type="scientific">Eremothecium cymbalariae (strain CBS 270.75 / DBVPG 7215 / KCTC 17166 / NRRL Y-17582)</name>
    <name type="common">Yeast</name>
    <dbReference type="NCBI Taxonomy" id="931890"/>
    <lineage>
        <taxon>Eukaryota</taxon>
        <taxon>Fungi</taxon>
        <taxon>Dikarya</taxon>
        <taxon>Ascomycota</taxon>
        <taxon>Saccharomycotina</taxon>
        <taxon>Saccharomycetes</taxon>
        <taxon>Saccharomycetales</taxon>
        <taxon>Saccharomycetaceae</taxon>
        <taxon>Eremothecium</taxon>
    </lineage>
</organism>
<dbReference type="KEGG" id="erc:Ecym_3437"/>
<dbReference type="InParanoid" id="G8JS03"/>
<feature type="region of interest" description="Disordered" evidence="1">
    <location>
        <begin position="260"/>
        <end position="285"/>
    </location>
</feature>
<dbReference type="STRING" id="931890.G8JS03"/>
<dbReference type="AlphaFoldDB" id="G8JS03"/>
<name>G8JS03_ERECY</name>
<gene>
    <name evidence="2" type="ordered locus">Ecym_3437</name>
</gene>
<dbReference type="EMBL" id="CP002499">
    <property type="protein sequence ID" value="AET38922.1"/>
    <property type="molecule type" value="Genomic_DNA"/>
</dbReference>
<evidence type="ECO:0000256" key="1">
    <source>
        <dbReference type="SAM" id="MobiDB-lite"/>
    </source>
</evidence>
<dbReference type="InterPro" id="IPR027417">
    <property type="entry name" value="P-loop_NTPase"/>
</dbReference>
<dbReference type="FunCoup" id="G8JS03">
    <property type="interactions" value="12"/>
</dbReference>
<keyword evidence="3" id="KW-1185">Reference proteome</keyword>
<dbReference type="SUPFAM" id="SSF52540">
    <property type="entry name" value="P-loop containing nucleoside triphosphate hydrolases"/>
    <property type="match status" value="1"/>
</dbReference>
<evidence type="ECO:0000313" key="2">
    <source>
        <dbReference type="EMBL" id="AET38922.1"/>
    </source>
</evidence>
<evidence type="ECO:0000313" key="3">
    <source>
        <dbReference type="Proteomes" id="UP000006790"/>
    </source>
</evidence>
<protein>
    <submittedName>
        <fullName evidence="2">Uncharacterized protein</fullName>
    </submittedName>
</protein>
<dbReference type="OMA" id="YFFVYSA"/>
<sequence length="465" mass="52908">MSTKLSEKPIRIAVLGGSCTGKTAFISRLTIDIVHEVHYPTREQTNWLFTYNPHDPVARAILDERAHERCYYNNNNSIEEAVFKTPNIKDDVLLSPLIYQSFIEDYHHIRSSVESGQRSFDQKLLLKSDNPYYQYVPKSDDTTRKRANRRASIGFHMTDISLKHENKQVLPSVYEPPRYTDILIDIIDTPGFNPDMIVPFLEVSLFSNLDKSVLRGLADQPRTPVSTQSMLVASGASELNGMIDGYIIVYSAIPELNHPDPPDYGSSSSAHHDQNKSIGKTPSPLYNEEKLKSTLIKNDLTTDSSDGGFSLLHAIRSCFLDAWTEFRNYQRRWIQRNESDAYSLNYIFKHSWKSEQDYNQKIKALSLFNAPVDQIDLNPESPDSPPPILIVCTHIMDPLHSPMLVDWGKKLAVEWNCGFVALDSMVDVNVDIAMSCMIRDIVEKEKLSKKHSTKKKSVLQKIIKG</sequence>
<dbReference type="eggNOG" id="ENOG502QVZN">
    <property type="taxonomic scope" value="Eukaryota"/>
</dbReference>
<dbReference type="GeneID" id="11469012"/>
<dbReference type="Proteomes" id="UP000006790">
    <property type="component" value="Chromosome 3"/>
</dbReference>